<dbReference type="KEGG" id="cfus:CYFUS_003499"/>
<dbReference type="InterPro" id="IPR003594">
    <property type="entry name" value="HATPase_dom"/>
</dbReference>
<dbReference type="PRINTS" id="PR00344">
    <property type="entry name" value="BCTRLSENSOR"/>
</dbReference>
<sequence length="366" mass="39969">MKMQSKVVVLAVMGAVLVASASALSRQPTFAASVSLMVVCLMGVWATLHGQPLRRAYGLEEEGTGLGEFARWTPASPGAGYPRAVEDGSEVRRRNAEQEKAVRQRTSELELANARLGEQLRQLQVAQARRISTERWGALHQFSVGLSHELSDPLTILLSNIDYVQLQLGLSGASCPEEQARMREALADARQVAERIRRIAEDLERLSVPADLEEGPVDVVATLRGAMEKAALESEGRARWVSVLHAVPRVRGDRARLHQVFQHLFTHAARELPLEGEVPMPLQLSVRMSSASRVVVEMSAGRGVPAENPERVFQPFVAPRPTGVGTGLELAVCHRLVTALGGALSVHSESDRGFFFRVELPTFQDA</sequence>
<accession>A0A250J3C5</accession>
<dbReference type="InterPro" id="IPR036097">
    <property type="entry name" value="HisK_dim/P_sf"/>
</dbReference>
<dbReference type="EMBL" id="CP022098">
    <property type="protein sequence ID" value="ATB38073.1"/>
    <property type="molecule type" value="Genomic_DNA"/>
</dbReference>
<dbReference type="InterPro" id="IPR005467">
    <property type="entry name" value="His_kinase_dom"/>
</dbReference>
<dbReference type="AlphaFoldDB" id="A0A250J3C5"/>
<feature type="signal peptide" evidence="11">
    <location>
        <begin position="1"/>
        <end position="21"/>
    </location>
</feature>
<dbReference type="Gene3D" id="1.10.287.130">
    <property type="match status" value="1"/>
</dbReference>
<keyword evidence="10" id="KW-0472">Membrane</keyword>
<keyword evidence="6 13" id="KW-0418">Kinase</keyword>
<dbReference type="SUPFAM" id="SSF55874">
    <property type="entry name" value="ATPase domain of HSP90 chaperone/DNA topoisomerase II/histidine kinase"/>
    <property type="match status" value="1"/>
</dbReference>
<feature type="compositionally biased region" description="Basic and acidic residues" evidence="9">
    <location>
        <begin position="84"/>
        <end position="104"/>
    </location>
</feature>
<keyword evidence="10" id="KW-0812">Transmembrane</keyword>
<evidence type="ECO:0000256" key="6">
    <source>
        <dbReference type="ARBA" id="ARBA00022777"/>
    </source>
</evidence>
<evidence type="ECO:0000256" key="1">
    <source>
        <dbReference type="ARBA" id="ARBA00000085"/>
    </source>
</evidence>
<keyword evidence="3" id="KW-0597">Phosphoprotein</keyword>
<dbReference type="GO" id="GO:0005524">
    <property type="term" value="F:ATP binding"/>
    <property type="evidence" value="ECO:0007669"/>
    <property type="project" value="UniProtKB-KW"/>
</dbReference>
<evidence type="ECO:0000259" key="12">
    <source>
        <dbReference type="PROSITE" id="PS50109"/>
    </source>
</evidence>
<organism evidence="13 14">
    <name type="scientific">Cystobacter fuscus</name>
    <dbReference type="NCBI Taxonomy" id="43"/>
    <lineage>
        <taxon>Bacteria</taxon>
        <taxon>Pseudomonadati</taxon>
        <taxon>Myxococcota</taxon>
        <taxon>Myxococcia</taxon>
        <taxon>Myxococcales</taxon>
        <taxon>Cystobacterineae</taxon>
        <taxon>Archangiaceae</taxon>
        <taxon>Cystobacter</taxon>
    </lineage>
</organism>
<keyword evidence="10" id="KW-1133">Transmembrane helix</keyword>
<evidence type="ECO:0000256" key="10">
    <source>
        <dbReference type="SAM" id="Phobius"/>
    </source>
</evidence>
<dbReference type="GO" id="GO:0000155">
    <property type="term" value="F:phosphorelay sensor kinase activity"/>
    <property type="evidence" value="ECO:0007669"/>
    <property type="project" value="InterPro"/>
</dbReference>
<gene>
    <name evidence="13" type="ORF">CYFUS_003499</name>
</gene>
<feature type="transmembrane region" description="Helical" evidence="10">
    <location>
        <begin position="31"/>
        <end position="48"/>
    </location>
</feature>
<dbReference type="Gene3D" id="3.30.565.10">
    <property type="entry name" value="Histidine kinase-like ATPase, C-terminal domain"/>
    <property type="match status" value="1"/>
</dbReference>
<dbReference type="PROSITE" id="PS50109">
    <property type="entry name" value="HIS_KIN"/>
    <property type="match status" value="1"/>
</dbReference>
<evidence type="ECO:0000256" key="2">
    <source>
        <dbReference type="ARBA" id="ARBA00012438"/>
    </source>
</evidence>
<dbReference type="InterPro" id="IPR003661">
    <property type="entry name" value="HisK_dim/P_dom"/>
</dbReference>
<evidence type="ECO:0000313" key="13">
    <source>
        <dbReference type="EMBL" id="ATB38073.1"/>
    </source>
</evidence>
<feature type="domain" description="Histidine kinase" evidence="12">
    <location>
        <begin position="145"/>
        <end position="364"/>
    </location>
</feature>
<dbReference type="RefSeq" id="WP_157758498.1">
    <property type="nucleotide sequence ID" value="NZ_CP022098.1"/>
</dbReference>
<feature type="chain" id="PRO_5013259059" description="histidine kinase" evidence="11">
    <location>
        <begin position="22"/>
        <end position="366"/>
    </location>
</feature>
<keyword evidence="8" id="KW-0902">Two-component regulatory system</keyword>
<dbReference type="InterPro" id="IPR036890">
    <property type="entry name" value="HATPase_C_sf"/>
</dbReference>
<reference evidence="13 14" key="1">
    <citation type="submission" date="2017-06" db="EMBL/GenBank/DDBJ databases">
        <title>Sequencing and comparative analysis of myxobacterial genomes.</title>
        <authorList>
            <person name="Rupp O."/>
            <person name="Goesmann A."/>
            <person name="Sogaard-Andersen L."/>
        </authorList>
    </citation>
    <scope>NUCLEOTIDE SEQUENCE [LARGE SCALE GENOMIC DNA]</scope>
    <source>
        <strain evidence="13 14">DSM 52655</strain>
    </source>
</reference>
<evidence type="ECO:0000256" key="5">
    <source>
        <dbReference type="ARBA" id="ARBA00022741"/>
    </source>
</evidence>
<keyword evidence="7" id="KW-0067">ATP-binding</keyword>
<dbReference type="SUPFAM" id="SSF47384">
    <property type="entry name" value="Homodimeric domain of signal transducing histidine kinase"/>
    <property type="match status" value="1"/>
</dbReference>
<dbReference type="Proteomes" id="UP000217257">
    <property type="component" value="Chromosome"/>
</dbReference>
<keyword evidence="4" id="KW-0808">Transferase</keyword>
<proteinExistence type="predicted"/>
<keyword evidence="11" id="KW-0732">Signal</keyword>
<evidence type="ECO:0000256" key="4">
    <source>
        <dbReference type="ARBA" id="ARBA00022679"/>
    </source>
</evidence>
<dbReference type="Pfam" id="PF02518">
    <property type="entry name" value="HATPase_c"/>
    <property type="match status" value="1"/>
</dbReference>
<evidence type="ECO:0000313" key="14">
    <source>
        <dbReference type="Proteomes" id="UP000217257"/>
    </source>
</evidence>
<dbReference type="CDD" id="cd00082">
    <property type="entry name" value="HisKA"/>
    <property type="match status" value="1"/>
</dbReference>
<dbReference type="PANTHER" id="PTHR43065:SF10">
    <property type="entry name" value="PEROXIDE STRESS-ACTIVATED HISTIDINE KINASE MAK3"/>
    <property type="match status" value="1"/>
</dbReference>
<dbReference type="SMART" id="SM00387">
    <property type="entry name" value="HATPase_c"/>
    <property type="match status" value="1"/>
</dbReference>
<evidence type="ECO:0000256" key="8">
    <source>
        <dbReference type="ARBA" id="ARBA00023012"/>
    </source>
</evidence>
<protein>
    <recommendedName>
        <fullName evidence="2">histidine kinase</fullName>
        <ecNumber evidence="2">2.7.13.3</ecNumber>
    </recommendedName>
</protein>
<name>A0A250J3C5_9BACT</name>
<feature type="region of interest" description="Disordered" evidence="9">
    <location>
        <begin position="80"/>
        <end position="104"/>
    </location>
</feature>
<comment type="catalytic activity">
    <reaction evidence="1">
        <text>ATP + protein L-histidine = ADP + protein N-phospho-L-histidine.</text>
        <dbReference type="EC" id="2.7.13.3"/>
    </reaction>
</comment>
<evidence type="ECO:0000256" key="7">
    <source>
        <dbReference type="ARBA" id="ARBA00022840"/>
    </source>
</evidence>
<dbReference type="PANTHER" id="PTHR43065">
    <property type="entry name" value="SENSOR HISTIDINE KINASE"/>
    <property type="match status" value="1"/>
</dbReference>
<dbReference type="InterPro" id="IPR004358">
    <property type="entry name" value="Sig_transdc_His_kin-like_C"/>
</dbReference>
<evidence type="ECO:0000256" key="3">
    <source>
        <dbReference type="ARBA" id="ARBA00022553"/>
    </source>
</evidence>
<evidence type="ECO:0000256" key="11">
    <source>
        <dbReference type="SAM" id="SignalP"/>
    </source>
</evidence>
<keyword evidence="5" id="KW-0547">Nucleotide-binding</keyword>
<evidence type="ECO:0000256" key="9">
    <source>
        <dbReference type="SAM" id="MobiDB-lite"/>
    </source>
</evidence>
<dbReference type="EC" id="2.7.13.3" evidence="2"/>